<organism evidence="2 3">
    <name type="scientific">Podospora fimiseda</name>
    <dbReference type="NCBI Taxonomy" id="252190"/>
    <lineage>
        <taxon>Eukaryota</taxon>
        <taxon>Fungi</taxon>
        <taxon>Dikarya</taxon>
        <taxon>Ascomycota</taxon>
        <taxon>Pezizomycotina</taxon>
        <taxon>Sordariomycetes</taxon>
        <taxon>Sordariomycetidae</taxon>
        <taxon>Sordariales</taxon>
        <taxon>Podosporaceae</taxon>
        <taxon>Podospora</taxon>
    </lineage>
</organism>
<comment type="caution">
    <text evidence="2">The sequence shown here is derived from an EMBL/GenBank/DDBJ whole genome shotgun (WGS) entry which is preliminary data.</text>
</comment>
<reference evidence="2" key="1">
    <citation type="journal article" date="2023" name="Mol. Phylogenet. Evol.">
        <title>Genome-scale phylogeny and comparative genomics of the fungal order Sordariales.</title>
        <authorList>
            <person name="Hensen N."/>
            <person name="Bonometti L."/>
            <person name="Westerberg I."/>
            <person name="Brannstrom I.O."/>
            <person name="Guillou S."/>
            <person name="Cros-Aarteil S."/>
            <person name="Calhoun S."/>
            <person name="Haridas S."/>
            <person name="Kuo A."/>
            <person name="Mondo S."/>
            <person name="Pangilinan J."/>
            <person name="Riley R."/>
            <person name="LaButti K."/>
            <person name="Andreopoulos B."/>
            <person name="Lipzen A."/>
            <person name="Chen C."/>
            <person name="Yan M."/>
            <person name="Daum C."/>
            <person name="Ng V."/>
            <person name="Clum A."/>
            <person name="Steindorff A."/>
            <person name="Ohm R.A."/>
            <person name="Martin F."/>
            <person name="Silar P."/>
            <person name="Natvig D.O."/>
            <person name="Lalanne C."/>
            <person name="Gautier V."/>
            <person name="Ament-Velasquez S.L."/>
            <person name="Kruys A."/>
            <person name="Hutchinson M.I."/>
            <person name="Powell A.J."/>
            <person name="Barry K."/>
            <person name="Miller A.N."/>
            <person name="Grigoriev I.V."/>
            <person name="Debuchy R."/>
            <person name="Gladieux P."/>
            <person name="Hiltunen Thoren M."/>
            <person name="Johannesson H."/>
        </authorList>
    </citation>
    <scope>NUCLEOTIDE SEQUENCE</scope>
    <source>
        <strain evidence="2">CBS 990.96</strain>
    </source>
</reference>
<dbReference type="Proteomes" id="UP001301958">
    <property type="component" value="Unassembled WGS sequence"/>
</dbReference>
<keyword evidence="1" id="KW-0812">Transmembrane</keyword>
<evidence type="ECO:0000256" key="1">
    <source>
        <dbReference type="SAM" id="Phobius"/>
    </source>
</evidence>
<gene>
    <name evidence="2" type="ORF">QBC38DRAFT_377488</name>
</gene>
<keyword evidence="3" id="KW-1185">Reference proteome</keyword>
<evidence type="ECO:0000313" key="2">
    <source>
        <dbReference type="EMBL" id="KAK4221238.1"/>
    </source>
</evidence>
<feature type="transmembrane region" description="Helical" evidence="1">
    <location>
        <begin position="69"/>
        <end position="88"/>
    </location>
</feature>
<dbReference type="AlphaFoldDB" id="A0AAN6YL23"/>
<name>A0AAN6YL23_9PEZI</name>
<accession>A0AAN6YL23</accession>
<sequence length="114" mass="12598">MSDPYTVHLRPSGSTTTTETITCTAVKRFELVSSFYGPGNCLYWFFLLFSVAINWSGGRKTKDSITNEFIAAITMPSVAVGHYIYLVLSSSSTFPEITLEGIQFMVVLEAPLNI</sequence>
<protein>
    <submittedName>
        <fullName evidence="2">Uncharacterized protein</fullName>
    </submittedName>
</protein>
<proteinExistence type="predicted"/>
<dbReference type="EMBL" id="MU865569">
    <property type="protein sequence ID" value="KAK4221238.1"/>
    <property type="molecule type" value="Genomic_DNA"/>
</dbReference>
<keyword evidence="1" id="KW-1133">Transmembrane helix</keyword>
<reference evidence="2" key="2">
    <citation type="submission" date="2023-05" db="EMBL/GenBank/DDBJ databases">
        <authorList>
            <consortium name="Lawrence Berkeley National Laboratory"/>
            <person name="Steindorff A."/>
            <person name="Hensen N."/>
            <person name="Bonometti L."/>
            <person name="Westerberg I."/>
            <person name="Brannstrom I.O."/>
            <person name="Guillou S."/>
            <person name="Cros-Aarteil S."/>
            <person name="Calhoun S."/>
            <person name="Haridas S."/>
            <person name="Kuo A."/>
            <person name="Mondo S."/>
            <person name="Pangilinan J."/>
            <person name="Riley R."/>
            <person name="Labutti K."/>
            <person name="Andreopoulos B."/>
            <person name="Lipzen A."/>
            <person name="Chen C."/>
            <person name="Yanf M."/>
            <person name="Daum C."/>
            <person name="Ng V."/>
            <person name="Clum A."/>
            <person name="Ohm R."/>
            <person name="Martin F."/>
            <person name="Silar P."/>
            <person name="Natvig D."/>
            <person name="Lalanne C."/>
            <person name="Gautier V."/>
            <person name="Ament-Velasquez S.L."/>
            <person name="Kruys A."/>
            <person name="Hutchinson M.I."/>
            <person name="Powell A.J."/>
            <person name="Barry K."/>
            <person name="Miller A.N."/>
            <person name="Grigoriev I.V."/>
            <person name="Debuchy R."/>
            <person name="Gladieux P."/>
            <person name="Thoren M.H."/>
            <person name="Johannesson H."/>
        </authorList>
    </citation>
    <scope>NUCLEOTIDE SEQUENCE</scope>
    <source>
        <strain evidence="2">CBS 990.96</strain>
    </source>
</reference>
<keyword evidence="1" id="KW-0472">Membrane</keyword>
<evidence type="ECO:0000313" key="3">
    <source>
        <dbReference type="Proteomes" id="UP001301958"/>
    </source>
</evidence>
<feature type="transmembrane region" description="Helical" evidence="1">
    <location>
        <begin position="35"/>
        <end position="57"/>
    </location>
</feature>